<proteinExistence type="predicted"/>
<sequence>MNWIEIDFLIGMKMILCFYHLSNRTTNPKEKKKEAEEKKEKKMEKETEVKKRKKKKKKKKKEKKPTAVVKQDLSSCKQPTAAVTAPARPAKRHVRDNSVELLDAKEVEIEYLRRENTFLRGKLNHVQRLLKMAVEFIKDD</sequence>
<organism evidence="2">
    <name type="scientific">Ajellomyces dermatitidis (strain ATCC 18188 / CBS 674.68)</name>
    <name type="common">Blastomyces dermatitidis</name>
    <dbReference type="NCBI Taxonomy" id="653446"/>
    <lineage>
        <taxon>Eukaryota</taxon>
        <taxon>Fungi</taxon>
        <taxon>Dikarya</taxon>
        <taxon>Ascomycota</taxon>
        <taxon>Pezizomycotina</taxon>
        <taxon>Eurotiomycetes</taxon>
        <taxon>Eurotiomycetidae</taxon>
        <taxon>Onygenales</taxon>
        <taxon>Ajellomycetaceae</taxon>
        <taxon>Blastomyces</taxon>
    </lineage>
</organism>
<feature type="compositionally biased region" description="Basic residues" evidence="1">
    <location>
        <begin position="50"/>
        <end position="63"/>
    </location>
</feature>
<gene>
    <name evidence="2" type="ORF">BDDG_08576</name>
</gene>
<protein>
    <submittedName>
        <fullName evidence="2">Uncharacterized protein</fullName>
    </submittedName>
</protein>
<dbReference type="EMBL" id="GG749499">
    <property type="protein sequence ID" value="EGE85631.2"/>
    <property type="molecule type" value="Genomic_DNA"/>
</dbReference>
<dbReference type="Proteomes" id="UP000007802">
    <property type="component" value="Unassembled WGS sequence"/>
</dbReference>
<feature type="region of interest" description="Disordered" evidence="1">
    <location>
        <begin position="26"/>
        <end position="91"/>
    </location>
</feature>
<feature type="compositionally biased region" description="Basic and acidic residues" evidence="1">
    <location>
        <begin position="27"/>
        <end position="49"/>
    </location>
</feature>
<name>F2TQW8_AJEDA</name>
<accession>F2TQW8</accession>
<reference evidence="2" key="1">
    <citation type="submission" date="2010-03" db="EMBL/GenBank/DDBJ databases">
        <title>Annotation of Blastomyces dermatitidis strain ATCC 18188.</title>
        <authorList>
            <consortium name="The Broad Institute Genome Sequencing Platform"/>
            <consortium name="Broad Institute Genome Sequencing Center for Infectious Disease."/>
            <person name="Cuomo C."/>
            <person name="Klein B."/>
            <person name="Sullivan T."/>
            <person name="Heitman J."/>
            <person name="Young S."/>
            <person name="Zeng Q."/>
            <person name="Gargeya S."/>
            <person name="Alvarado L."/>
            <person name="Berlin A.M."/>
            <person name="Chapman S.B."/>
            <person name="Chen Z."/>
            <person name="Freedman E."/>
            <person name="Gellesch M."/>
            <person name="Goldberg J."/>
            <person name="Griggs A."/>
            <person name="Gujja S."/>
            <person name="Heilman E."/>
            <person name="Heiman D."/>
            <person name="Howarth C."/>
            <person name="Mehta T."/>
            <person name="Neiman D."/>
            <person name="Pearson M."/>
            <person name="Roberts A."/>
            <person name="Saif S."/>
            <person name="Shea T."/>
            <person name="Shenoy N."/>
            <person name="Sisk P."/>
            <person name="Stolte C."/>
            <person name="Sykes S."/>
            <person name="White J."/>
            <person name="Yandava C."/>
            <person name="Haas B."/>
            <person name="Nusbaum C."/>
            <person name="Birren B."/>
        </authorList>
    </citation>
    <scope>NUCLEOTIDE SEQUENCE [LARGE SCALE GENOMIC DNA]</scope>
    <source>
        <strain evidence="2">ATCC 18188</strain>
    </source>
</reference>
<feature type="compositionally biased region" description="Low complexity" evidence="1">
    <location>
        <begin position="79"/>
        <end position="88"/>
    </location>
</feature>
<evidence type="ECO:0000256" key="1">
    <source>
        <dbReference type="SAM" id="MobiDB-lite"/>
    </source>
</evidence>
<dbReference type="OrthoDB" id="10523015at2759"/>
<dbReference type="AlphaFoldDB" id="F2TQW8"/>
<dbReference type="HOGENOM" id="CLU_1948471_0_0_1"/>
<evidence type="ECO:0000313" key="2">
    <source>
        <dbReference type="EMBL" id="EGE85631.2"/>
    </source>
</evidence>